<name>A0ACC1SVV7_9HYPO</name>
<protein>
    <submittedName>
        <fullName evidence="1">Uncharacterized protein</fullName>
    </submittedName>
</protein>
<comment type="caution">
    <text evidence="1">The sequence shown here is derived from an EMBL/GenBank/DDBJ whole genome shotgun (WGS) entry which is preliminary data.</text>
</comment>
<proteinExistence type="predicted"/>
<evidence type="ECO:0000313" key="2">
    <source>
        <dbReference type="Proteomes" id="UP001148629"/>
    </source>
</evidence>
<reference evidence="1" key="1">
    <citation type="submission" date="2022-08" db="EMBL/GenBank/DDBJ databases">
        <title>Genome Sequence of Fusarium decemcellulare.</title>
        <authorList>
            <person name="Buettner E."/>
        </authorList>
    </citation>
    <scope>NUCLEOTIDE SEQUENCE</scope>
    <source>
        <strain evidence="1">Babe19</strain>
    </source>
</reference>
<accession>A0ACC1SVV7</accession>
<sequence>MSALALEVAGPPPRELQQRYEPRRKRRQVGRACDGCRLQRIKCDDNSPCLNCRSRGRPCSNSSTAKPSTLPQAHEEIRRLQNRVRELEAEVERMGTPVASNHASPVSAQSATPSQHGEANQDRKIKCWNGIQLQPARSPHSAWFGPSSLYYFIHRLSKFLSAQPDHMLIHLTSNLDLADRPPTSHDSSSLLAPLGETSNDAAYLGPVQEEYFMNLFWQTYHTSLFAILDEAAFKKAYQALYVDVPAGQPRKPSALVDIVVAMCMQYGTSTLPSGHQGSIVEDNDATIAGRWHYRRAQALLACEMESPTISTLQCHLLCVIYVCGGSFHNMADSICGLAVRTAYMLGLHLDPSPSMPERESQIRRRLWWAVYVLDTKVGMKLGRPFLIHDSQVMPDLPSDTLDASIHSGPTFAPIGDNATWLSFNLHHVKLYKTFRSVYTAFYSYDNGSGTEKTISYNPSHLEELAKTWIPSTKRIEEWVSGVPSALKTQRQDQGCSLSTDGSALDIEQYAPLWLQRQRLLLELEYHHMCVNIYRPFITFSAEPQSNPVQEMAAKSAAHAIELTQITQQALSMTSLLDGWHEAFQWQWNAGMTLAGFVLANPQSPSTPAARNAVEVAVSVLDTFGTSFGTGAKAAAIVRALCPPVQSTISDIGSGTIEHLGAEYPGMDQEALTQDFLLDENTTDLGTIGGPTFDLMDMAVDVDFWADMGML</sequence>
<keyword evidence="2" id="KW-1185">Reference proteome</keyword>
<organism evidence="1 2">
    <name type="scientific">Fusarium decemcellulare</name>
    <dbReference type="NCBI Taxonomy" id="57161"/>
    <lineage>
        <taxon>Eukaryota</taxon>
        <taxon>Fungi</taxon>
        <taxon>Dikarya</taxon>
        <taxon>Ascomycota</taxon>
        <taxon>Pezizomycotina</taxon>
        <taxon>Sordariomycetes</taxon>
        <taxon>Hypocreomycetidae</taxon>
        <taxon>Hypocreales</taxon>
        <taxon>Nectriaceae</taxon>
        <taxon>Fusarium</taxon>
        <taxon>Fusarium decemcellulare species complex</taxon>
    </lineage>
</organism>
<dbReference type="EMBL" id="JANRMS010000078">
    <property type="protein sequence ID" value="KAJ3547469.1"/>
    <property type="molecule type" value="Genomic_DNA"/>
</dbReference>
<gene>
    <name evidence="1" type="ORF">NM208_g1494</name>
</gene>
<evidence type="ECO:0000313" key="1">
    <source>
        <dbReference type="EMBL" id="KAJ3547469.1"/>
    </source>
</evidence>
<dbReference type="Proteomes" id="UP001148629">
    <property type="component" value="Unassembled WGS sequence"/>
</dbReference>